<organism evidence="1 2">
    <name type="scientific">Pseudotenacibaculum haliotis</name>
    <dbReference type="NCBI Taxonomy" id="1862138"/>
    <lineage>
        <taxon>Bacteria</taxon>
        <taxon>Pseudomonadati</taxon>
        <taxon>Bacteroidota</taxon>
        <taxon>Flavobacteriia</taxon>
        <taxon>Flavobacteriales</taxon>
        <taxon>Flavobacteriaceae</taxon>
        <taxon>Pseudotenacibaculum</taxon>
    </lineage>
</organism>
<sequence>MNDKNFDLPENKKIILFDGVCNLCNSSVTKVIQYDKKDVFRFASLQSDLGKKILDHLKIDPTKTDSIILYEPNQAYYIKSAAALQIMKEFSGWWKLTQIFTVLPSGFSNIFYDFVARNRYKWYGKKDSCMIPTPELKAKFLD</sequence>
<accession>A0ABW5LTD8</accession>
<reference evidence="2" key="1">
    <citation type="journal article" date="2019" name="Int. J. Syst. Evol. Microbiol.">
        <title>The Global Catalogue of Microorganisms (GCM) 10K type strain sequencing project: providing services to taxonomists for standard genome sequencing and annotation.</title>
        <authorList>
            <consortium name="The Broad Institute Genomics Platform"/>
            <consortium name="The Broad Institute Genome Sequencing Center for Infectious Disease"/>
            <person name="Wu L."/>
            <person name="Ma J."/>
        </authorList>
    </citation>
    <scope>NUCLEOTIDE SEQUENCE [LARGE SCALE GENOMIC DNA]</scope>
    <source>
        <strain evidence="2">KCTC 52127</strain>
    </source>
</reference>
<name>A0ABW5LTD8_9FLAO</name>
<dbReference type="InterPro" id="IPR052927">
    <property type="entry name" value="DCC_oxidoreductase"/>
</dbReference>
<proteinExistence type="predicted"/>
<comment type="caution">
    <text evidence="1">The sequence shown here is derived from an EMBL/GenBank/DDBJ whole genome shotgun (WGS) entry which is preliminary data.</text>
</comment>
<protein>
    <submittedName>
        <fullName evidence="1">Thiol-disulfide oxidoreductase DCC family protein</fullName>
    </submittedName>
</protein>
<evidence type="ECO:0000313" key="1">
    <source>
        <dbReference type="EMBL" id="MFD2567864.1"/>
    </source>
</evidence>
<dbReference type="Proteomes" id="UP001597508">
    <property type="component" value="Unassembled WGS sequence"/>
</dbReference>
<keyword evidence="2" id="KW-1185">Reference proteome</keyword>
<dbReference type="PANTHER" id="PTHR33639">
    <property type="entry name" value="THIOL-DISULFIDE OXIDOREDUCTASE DCC"/>
    <property type="match status" value="1"/>
</dbReference>
<dbReference type="PANTHER" id="PTHR33639:SF2">
    <property type="entry name" value="DUF393 DOMAIN-CONTAINING PROTEIN"/>
    <property type="match status" value="1"/>
</dbReference>
<dbReference type="EMBL" id="JBHULH010000004">
    <property type="protein sequence ID" value="MFD2567864.1"/>
    <property type="molecule type" value="Genomic_DNA"/>
</dbReference>
<evidence type="ECO:0000313" key="2">
    <source>
        <dbReference type="Proteomes" id="UP001597508"/>
    </source>
</evidence>
<dbReference type="RefSeq" id="WP_379666570.1">
    <property type="nucleotide sequence ID" value="NZ_JBHULH010000004.1"/>
</dbReference>
<dbReference type="Pfam" id="PF04134">
    <property type="entry name" value="DCC1-like"/>
    <property type="match status" value="1"/>
</dbReference>
<dbReference type="InterPro" id="IPR007263">
    <property type="entry name" value="DCC1-like"/>
</dbReference>
<gene>
    <name evidence="1" type="ORF">ACFSRZ_10810</name>
</gene>